<proteinExistence type="predicted"/>
<keyword evidence="9" id="KW-1133">Transmembrane helix</keyword>
<dbReference type="InterPro" id="IPR005467">
    <property type="entry name" value="His_kinase_dom"/>
</dbReference>
<dbReference type="Pfam" id="PF02518">
    <property type="entry name" value="HATPase_c"/>
    <property type="match status" value="1"/>
</dbReference>
<evidence type="ECO:0000259" key="10">
    <source>
        <dbReference type="PROSITE" id="PS50109"/>
    </source>
</evidence>
<reference evidence="11 12" key="1">
    <citation type="journal article" date="2012" name="J. Bacteriol.">
        <title>Genome Sequence of Fibrella aestuarina BUZ 2T, a Filamentous Marine Bacterium.</title>
        <authorList>
            <person name="Filippini M."/>
            <person name="Qi W."/>
            <person name="Blom J."/>
            <person name="Goesmann A."/>
            <person name="Smits T.H."/>
            <person name="Bagheri H.C."/>
        </authorList>
    </citation>
    <scope>NUCLEOTIDE SEQUENCE [LARGE SCALE GENOMIC DNA]</scope>
    <source>
        <strain evidence="12">BUZ 2T</strain>
    </source>
</reference>
<keyword evidence="6 11" id="KW-0418">Kinase</keyword>
<evidence type="ECO:0000256" key="7">
    <source>
        <dbReference type="ARBA" id="ARBA00022840"/>
    </source>
</evidence>
<evidence type="ECO:0000256" key="2">
    <source>
        <dbReference type="ARBA" id="ARBA00012438"/>
    </source>
</evidence>
<evidence type="ECO:0000256" key="8">
    <source>
        <dbReference type="ARBA" id="ARBA00023012"/>
    </source>
</evidence>
<evidence type="ECO:0000256" key="6">
    <source>
        <dbReference type="ARBA" id="ARBA00022777"/>
    </source>
</evidence>
<dbReference type="KEGG" id="fae:FAES_4949"/>
<dbReference type="GO" id="GO:0000155">
    <property type="term" value="F:phosphorelay sensor kinase activity"/>
    <property type="evidence" value="ECO:0007669"/>
    <property type="project" value="InterPro"/>
</dbReference>
<keyword evidence="8" id="KW-0902">Two-component regulatory system</keyword>
<name>I0KFP5_9BACT</name>
<dbReference type="InterPro" id="IPR003594">
    <property type="entry name" value="HATPase_dom"/>
</dbReference>
<dbReference type="InterPro" id="IPR050482">
    <property type="entry name" value="Sensor_HK_TwoCompSys"/>
</dbReference>
<dbReference type="PANTHER" id="PTHR24421:SF10">
    <property type="entry name" value="NITRATE_NITRITE SENSOR PROTEIN NARQ"/>
    <property type="match status" value="1"/>
</dbReference>
<dbReference type="EC" id="2.7.13.3" evidence="2"/>
<sequence>MVQSQPSGDIYILIFGGSLAFIMLVIGIVVFLLVYQKRIAAQELRVKQMELSYQQEVIYRTLDAVEDERKRVARDLHDEVGAALSAMRLLLAQLTQTAPPSDASRHLTSQFKYVIDSTIDNVRRISNDLLPQGLDELGLTYAIEGLCESVMALADVNVELTVAPDLTLPTRANLIVYRLVQELLNNALKHADATDIRLSLLREADTLVLRYADDGKGFDFEQAYQQRSFGLKNIETRAQMLQGLVAFDTSPGEGLRVEVTFRP</sequence>
<keyword evidence="9" id="KW-0472">Membrane</keyword>
<accession>I0KFP5</accession>
<dbReference type="Pfam" id="PF07730">
    <property type="entry name" value="HisKA_3"/>
    <property type="match status" value="1"/>
</dbReference>
<gene>
    <name evidence="11" type="ORF">FAES_4949</name>
</gene>
<keyword evidence="12" id="KW-1185">Reference proteome</keyword>
<feature type="domain" description="Histidine kinase" evidence="10">
    <location>
        <begin position="75"/>
        <end position="263"/>
    </location>
</feature>
<dbReference type="HOGENOM" id="CLU_000445_20_6_10"/>
<dbReference type="STRING" id="1166018.FAES_4949"/>
<dbReference type="RefSeq" id="WP_015334047.1">
    <property type="nucleotide sequence ID" value="NC_020054.1"/>
</dbReference>
<dbReference type="Gene3D" id="1.20.5.1930">
    <property type="match status" value="1"/>
</dbReference>
<feature type="transmembrane region" description="Helical" evidence="9">
    <location>
        <begin position="12"/>
        <end position="35"/>
    </location>
</feature>
<dbReference type="GO" id="GO:0046983">
    <property type="term" value="F:protein dimerization activity"/>
    <property type="evidence" value="ECO:0007669"/>
    <property type="project" value="InterPro"/>
</dbReference>
<evidence type="ECO:0000256" key="3">
    <source>
        <dbReference type="ARBA" id="ARBA00022553"/>
    </source>
</evidence>
<dbReference type="GO" id="GO:0005524">
    <property type="term" value="F:ATP binding"/>
    <property type="evidence" value="ECO:0007669"/>
    <property type="project" value="UniProtKB-KW"/>
</dbReference>
<organism evidence="11 12">
    <name type="scientific">Fibrella aestuarina BUZ 2</name>
    <dbReference type="NCBI Taxonomy" id="1166018"/>
    <lineage>
        <taxon>Bacteria</taxon>
        <taxon>Pseudomonadati</taxon>
        <taxon>Bacteroidota</taxon>
        <taxon>Cytophagia</taxon>
        <taxon>Cytophagales</taxon>
        <taxon>Spirosomataceae</taxon>
        <taxon>Fibrella</taxon>
    </lineage>
</organism>
<dbReference type="Gene3D" id="3.30.565.10">
    <property type="entry name" value="Histidine kinase-like ATPase, C-terminal domain"/>
    <property type="match status" value="1"/>
</dbReference>
<dbReference type="OrthoDB" id="9760839at2"/>
<keyword evidence="9" id="KW-0812">Transmembrane</keyword>
<dbReference type="SUPFAM" id="SSF55874">
    <property type="entry name" value="ATPase domain of HSP90 chaperone/DNA topoisomerase II/histidine kinase"/>
    <property type="match status" value="1"/>
</dbReference>
<dbReference type="PROSITE" id="PS50109">
    <property type="entry name" value="HIS_KIN"/>
    <property type="match status" value="1"/>
</dbReference>
<keyword evidence="4 11" id="KW-0808">Transferase</keyword>
<dbReference type="PANTHER" id="PTHR24421">
    <property type="entry name" value="NITRATE/NITRITE SENSOR PROTEIN NARX-RELATED"/>
    <property type="match status" value="1"/>
</dbReference>
<dbReference type="AlphaFoldDB" id="I0KFP5"/>
<comment type="catalytic activity">
    <reaction evidence="1">
        <text>ATP + protein L-histidine = ADP + protein N-phospho-L-histidine.</text>
        <dbReference type="EC" id="2.7.13.3"/>
    </reaction>
</comment>
<dbReference type="InterPro" id="IPR011712">
    <property type="entry name" value="Sig_transdc_His_kin_sub3_dim/P"/>
</dbReference>
<keyword evidence="5" id="KW-0547">Nucleotide-binding</keyword>
<dbReference type="eggNOG" id="COG4585">
    <property type="taxonomic scope" value="Bacteria"/>
</dbReference>
<dbReference type="InterPro" id="IPR036890">
    <property type="entry name" value="HATPase_C_sf"/>
</dbReference>
<keyword evidence="3" id="KW-0597">Phosphoprotein</keyword>
<dbReference type="GO" id="GO:0016020">
    <property type="term" value="C:membrane"/>
    <property type="evidence" value="ECO:0007669"/>
    <property type="project" value="InterPro"/>
</dbReference>
<evidence type="ECO:0000256" key="4">
    <source>
        <dbReference type="ARBA" id="ARBA00022679"/>
    </source>
</evidence>
<protein>
    <recommendedName>
        <fullName evidence="2">histidine kinase</fullName>
        <ecNumber evidence="2">2.7.13.3</ecNumber>
    </recommendedName>
</protein>
<dbReference type="PATRIC" id="fig|1166018.3.peg.1921"/>
<evidence type="ECO:0000256" key="5">
    <source>
        <dbReference type="ARBA" id="ARBA00022741"/>
    </source>
</evidence>
<dbReference type="Proteomes" id="UP000011058">
    <property type="component" value="Chromosome"/>
</dbReference>
<dbReference type="EMBL" id="HE796683">
    <property type="protein sequence ID" value="CCH02948.1"/>
    <property type="molecule type" value="Genomic_DNA"/>
</dbReference>
<evidence type="ECO:0000313" key="11">
    <source>
        <dbReference type="EMBL" id="CCH02948.1"/>
    </source>
</evidence>
<keyword evidence="7" id="KW-0067">ATP-binding</keyword>
<evidence type="ECO:0000313" key="12">
    <source>
        <dbReference type="Proteomes" id="UP000011058"/>
    </source>
</evidence>
<evidence type="ECO:0000256" key="1">
    <source>
        <dbReference type="ARBA" id="ARBA00000085"/>
    </source>
</evidence>
<evidence type="ECO:0000256" key="9">
    <source>
        <dbReference type="SAM" id="Phobius"/>
    </source>
</evidence>
<dbReference type="CDD" id="cd16917">
    <property type="entry name" value="HATPase_UhpB-NarQ-NarX-like"/>
    <property type="match status" value="1"/>
</dbReference>